<evidence type="ECO:0000256" key="1">
    <source>
        <dbReference type="SAM" id="Coils"/>
    </source>
</evidence>
<feature type="coiled-coil region" evidence="1">
    <location>
        <begin position="157"/>
        <end position="184"/>
    </location>
</feature>
<name>A0A6J8E819_MYTCO</name>
<gene>
    <name evidence="2" type="ORF">MCOR_49536</name>
</gene>
<dbReference type="OrthoDB" id="6148556at2759"/>
<keyword evidence="3" id="KW-1185">Reference proteome</keyword>
<dbReference type="EMBL" id="CACVKT020008726">
    <property type="protein sequence ID" value="CAC5416969.1"/>
    <property type="molecule type" value="Genomic_DNA"/>
</dbReference>
<dbReference type="Proteomes" id="UP000507470">
    <property type="component" value="Unassembled WGS sequence"/>
</dbReference>
<organism evidence="2 3">
    <name type="scientific">Mytilus coruscus</name>
    <name type="common">Sea mussel</name>
    <dbReference type="NCBI Taxonomy" id="42192"/>
    <lineage>
        <taxon>Eukaryota</taxon>
        <taxon>Metazoa</taxon>
        <taxon>Spiralia</taxon>
        <taxon>Lophotrochozoa</taxon>
        <taxon>Mollusca</taxon>
        <taxon>Bivalvia</taxon>
        <taxon>Autobranchia</taxon>
        <taxon>Pteriomorphia</taxon>
        <taxon>Mytilida</taxon>
        <taxon>Mytiloidea</taxon>
        <taxon>Mytilidae</taxon>
        <taxon>Mytilinae</taxon>
        <taxon>Mytilus</taxon>
    </lineage>
</organism>
<dbReference type="AlphaFoldDB" id="A0A6J8E819"/>
<evidence type="ECO:0000313" key="3">
    <source>
        <dbReference type="Proteomes" id="UP000507470"/>
    </source>
</evidence>
<protein>
    <submittedName>
        <fullName evidence="2">Uncharacterized protein</fullName>
    </submittedName>
</protein>
<evidence type="ECO:0000313" key="2">
    <source>
        <dbReference type="EMBL" id="CAC5416969.1"/>
    </source>
</evidence>
<reference evidence="2 3" key="1">
    <citation type="submission" date="2020-06" db="EMBL/GenBank/DDBJ databases">
        <authorList>
            <person name="Li R."/>
            <person name="Bekaert M."/>
        </authorList>
    </citation>
    <scope>NUCLEOTIDE SEQUENCE [LARGE SCALE GENOMIC DNA]</scope>
    <source>
        <strain evidence="3">wild</strain>
    </source>
</reference>
<dbReference type="Gene3D" id="1.20.5.170">
    <property type="match status" value="1"/>
</dbReference>
<keyword evidence="1" id="KW-0175">Coiled coil</keyword>
<proteinExistence type="predicted"/>
<sequence>MSQQNFSQDPNFIYPYNPGPNAGFMTQNQHLCSSPTPGMYPPPIHHMQHISPPAQPASTQQRPTWVDELFRRMDKFENKLNKLDQIDSFVTSLNAKVIRLEQGTKSLDERLDQVEKSTQLISDDYDTHKQNFTDIKTELNKISSQLKTNNSSVNTVDKKLSASLDDMKRENDRLQNELLEVQMKAMSNNLIFYNIPEVNDENCRYTIGKFCEEKLKIDIHLKYYGMCMDSYQFMMITIF</sequence>
<accession>A0A6J8E819</accession>